<accession>A0ABV4Z0T1</accession>
<dbReference type="RefSeq" id="WP_306075875.1">
    <property type="nucleotide sequence ID" value="NZ_JAROBZ020000003.1"/>
</dbReference>
<sequence>MRWPGLIEAYKEFLPVSIQSSLVYVKKLPNDELAVTQHIKGVVTV</sequence>
<dbReference type="Proteomes" id="UP001241748">
    <property type="component" value="Unassembled WGS sequence"/>
</dbReference>
<evidence type="ECO:0000313" key="1">
    <source>
        <dbReference type="EMBL" id="MFB3170704.1"/>
    </source>
</evidence>
<proteinExistence type="predicted"/>
<dbReference type="EMBL" id="JAROBZ020000003">
    <property type="protein sequence ID" value="MFB3170704.1"/>
    <property type="molecule type" value="Genomic_DNA"/>
</dbReference>
<keyword evidence="2" id="KW-1185">Reference proteome</keyword>
<protein>
    <submittedName>
        <fullName evidence="1">Uncharacterized protein</fullName>
    </submittedName>
</protein>
<evidence type="ECO:0000313" key="2">
    <source>
        <dbReference type="Proteomes" id="UP001241748"/>
    </source>
</evidence>
<organism evidence="1 2">
    <name type="scientific">Neobacillus driksii</name>
    <dbReference type="NCBI Taxonomy" id="3035913"/>
    <lineage>
        <taxon>Bacteria</taxon>
        <taxon>Bacillati</taxon>
        <taxon>Bacillota</taxon>
        <taxon>Bacilli</taxon>
        <taxon>Bacillales</taxon>
        <taxon>Bacillaceae</taxon>
        <taxon>Neobacillus</taxon>
    </lineage>
</organism>
<name>A0ABV4Z0T1_9BACI</name>
<reference evidence="1 2" key="1">
    <citation type="submission" date="2024-05" db="EMBL/GenBank/DDBJ databases">
        <authorList>
            <person name="Venkateswaran K."/>
        </authorList>
    </citation>
    <scope>NUCLEOTIDE SEQUENCE [LARGE SCALE GENOMIC DNA]</scope>
    <source>
        <strain evidence="1 2">179-C4-2-HS</strain>
    </source>
</reference>
<comment type="caution">
    <text evidence="1">The sequence shown here is derived from an EMBL/GenBank/DDBJ whole genome shotgun (WGS) entry which is preliminary data.</text>
</comment>
<gene>
    <name evidence="1" type="ORF">P5G62_026675</name>
</gene>